<dbReference type="InterPro" id="IPR000182">
    <property type="entry name" value="GNAT_dom"/>
</dbReference>
<keyword evidence="2" id="KW-0012">Acyltransferase</keyword>
<dbReference type="OrthoDB" id="9805924at2"/>
<dbReference type="PANTHER" id="PTHR43877:SF2">
    <property type="entry name" value="AMINOALKYLPHOSPHONATE N-ACETYLTRANSFERASE-RELATED"/>
    <property type="match status" value="1"/>
</dbReference>
<feature type="domain" description="N-acetyltransferase" evidence="3">
    <location>
        <begin position="4"/>
        <end position="154"/>
    </location>
</feature>
<dbReference type="AlphaFoldDB" id="A0A4U1JJG4"/>
<reference evidence="4 5" key="1">
    <citation type="submission" date="2019-04" db="EMBL/GenBank/DDBJ databases">
        <authorList>
            <person name="Li Y."/>
            <person name="Wang J."/>
        </authorList>
    </citation>
    <scope>NUCLEOTIDE SEQUENCE [LARGE SCALE GENOMIC DNA]</scope>
    <source>
        <strain evidence="4 5">DSM 14668</strain>
    </source>
</reference>
<dbReference type="CDD" id="cd04301">
    <property type="entry name" value="NAT_SF"/>
    <property type="match status" value="1"/>
</dbReference>
<protein>
    <submittedName>
        <fullName evidence="4">GNAT family N-acetyltransferase</fullName>
    </submittedName>
</protein>
<evidence type="ECO:0000256" key="1">
    <source>
        <dbReference type="ARBA" id="ARBA00022679"/>
    </source>
</evidence>
<organism evidence="4 5">
    <name type="scientific">Polyangium fumosum</name>
    <dbReference type="NCBI Taxonomy" id="889272"/>
    <lineage>
        <taxon>Bacteria</taxon>
        <taxon>Pseudomonadati</taxon>
        <taxon>Myxococcota</taxon>
        <taxon>Polyangia</taxon>
        <taxon>Polyangiales</taxon>
        <taxon>Polyangiaceae</taxon>
        <taxon>Polyangium</taxon>
    </lineage>
</organism>
<dbReference type="GO" id="GO:0016747">
    <property type="term" value="F:acyltransferase activity, transferring groups other than amino-acyl groups"/>
    <property type="evidence" value="ECO:0007669"/>
    <property type="project" value="InterPro"/>
</dbReference>
<comment type="caution">
    <text evidence="4">The sequence shown here is derived from an EMBL/GenBank/DDBJ whole genome shotgun (WGS) entry which is preliminary data.</text>
</comment>
<evidence type="ECO:0000256" key="2">
    <source>
        <dbReference type="ARBA" id="ARBA00023315"/>
    </source>
</evidence>
<dbReference type="PROSITE" id="PS51186">
    <property type="entry name" value="GNAT"/>
    <property type="match status" value="1"/>
</dbReference>
<keyword evidence="1 4" id="KW-0808">Transferase</keyword>
<dbReference type="InterPro" id="IPR016181">
    <property type="entry name" value="Acyl_CoA_acyltransferase"/>
</dbReference>
<sequence length="154" mass="17217">MEPVSIRLAHAGDVEALAQNHRAMALETEGKTLDPETTIRGTRAVIEDAAKGFYLVAEREGVTVGQLLVTFEWSDWRDGMFWWIQSVYVAEGARRTGVYRALHDHVLGKARTDKGVCGVRLYVDKENHHAQATYAAMGMHAAHYDVFEIDFVLG</sequence>
<evidence type="ECO:0000313" key="4">
    <source>
        <dbReference type="EMBL" id="TKD12839.1"/>
    </source>
</evidence>
<dbReference type="Gene3D" id="3.40.630.30">
    <property type="match status" value="1"/>
</dbReference>
<accession>A0A4U1JJG4</accession>
<evidence type="ECO:0000259" key="3">
    <source>
        <dbReference type="PROSITE" id="PS51186"/>
    </source>
</evidence>
<gene>
    <name evidence="4" type="ORF">E8A74_03575</name>
</gene>
<dbReference type="Pfam" id="PF00583">
    <property type="entry name" value="Acetyltransf_1"/>
    <property type="match status" value="1"/>
</dbReference>
<proteinExistence type="predicted"/>
<dbReference type="InterPro" id="IPR050832">
    <property type="entry name" value="Bact_Acetyltransf"/>
</dbReference>
<dbReference type="RefSeq" id="WP_136927477.1">
    <property type="nucleotide sequence ID" value="NZ_SSMQ01000002.1"/>
</dbReference>
<evidence type="ECO:0000313" key="5">
    <source>
        <dbReference type="Proteomes" id="UP000309215"/>
    </source>
</evidence>
<keyword evidence="5" id="KW-1185">Reference proteome</keyword>
<name>A0A4U1JJG4_9BACT</name>
<dbReference type="SUPFAM" id="SSF55729">
    <property type="entry name" value="Acyl-CoA N-acyltransferases (Nat)"/>
    <property type="match status" value="1"/>
</dbReference>
<dbReference type="PANTHER" id="PTHR43877">
    <property type="entry name" value="AMINOALKYLPHOSPHONATE N-ACETYLTRANSFERASE-RELATED-RELATED"/>
    <property type="match status" value="1"/>
</dbReference>
<dbReference type="Proteomes" id="UP000309215">
    <property type="component" value="Unassembled WGS sequence"/>
</dbReference>
<dbReference type="EMBL" id="SSMQ01000002">
    <property type="protein sequence ID" value="TKD12839.1"/>
    <property type="molecule type" value="Genomic_DNA"/>
</dbReference>